<keyword evidence="2" id="KW-1185">Reference proteome</keyword>
<gene>
    <name evidence="1" type="ORF">SAMN06269173_11150</name>
</gene>
<reference evidence="2" key="1">
    <citation type="submission" date="2017-06" db="EMBL/GenBank/DDBJ databases">
        <authorList>
            <person name="Varghese N."/>
            <person name="Submissions S."/>
        </authorList>
    </citation>
    <scope>NUCLEOTIDE SEQUENCE [LARGE SCALE GENOMIC DNA]</scope>
    <source>
        <strain evidence="2">DSM 28041</strain>
    </source>
</reference>
<evidence type="ECO:0000313" key="2">
    <source>
        <dbReference type="Proteomes" id="UP000198310"/>
    </source>
</evidence>
<proteinExistence type="predicted"/>
<sequence length="67" mass="7799">MKQPRYSSSIRHSTRRFPTPERPLLDRILARVKEDVKNTHDYDWWAAGVATVGELSKLRKKLRAAHG</sequence>
<organism evidence="1 2">
    <name type="scientific">Hymenobacter mucosus</name>
    <dbReference type="NCBI Taxonomy" id="1411120"/>
    <lineage>
        <taxon>Bacteria</taxon>
        <taxon>Pseudomonadati</taxon>
        <taxon>Bacteroidota</taxon>
        <taxon>Cytophagia</taxon>
        <taxon>Cytophagales</taxon>
        <taxon>Hymenobacteraceae</taxon>
        <taxon>Hymenobacter</taxon>
    </lineage>
</organism>
<dbReference type="RefSeq" id="WP_089333884.1">
    <property type="nucleotide sequence ID" value="NZ_FZNS01000011.1"/>
</dbReference>
<name>A0A239A842_9BACT</name>
<dbReference type="Proteomes" id="UP000198310">
    <property type="component" value="Unassembled WGS sequence"/>
</dbReference>
<dbReference type="AlphaFoldDB" id="A0A239A842"/>
<protein>
    <submittedName>
        <fullName evidence="1">Uncharacterized protein</fullName>
    </submittedName>
</protein>
<evidence type="ECO:0000313" key="1">
    <source>
        <dbReference type="EMBL" id="SNR91740.1"/>
    </source>
</evidence>
<dbReference type="EMBL" id="FZNS01000011">
    <property type="protein sequence ID" value="SNR91740.1"/>
    <property type="molecule type" value="Genomic_DNA"/>
</dbReference>
<accession>A0A239A842</accession>